<dbReference type="AlphaFoldDB" id="X1E3A5"/>
<feature type="non-terminal residue" evidence="1">
    <location>
        <position position="1"/>
    </location>
</feature>
<name>X1E3A5_9ZZZZ</name>
<gene>
    <name evidence="1" type="ORF">S03H2_08017</name>
</gene>
<reference evidence="1" key="1">
    <citation type="journal article" date="2014" name="Front. Microbiol.">
        <title>High frequency of phylogenetically diverse reductive dehalogenase-homologous genes in deep subseafloor sedimentary metagenomes.</title>
        <authorList>
            <person name="Kawai M."/>
            <person name="Futagami T."/>
            <person name="Toyoda A."/>
            <person name="Takaki Y."/>
            <person name="Nishi S."/>
            <person name="Hori S."/>
            <person name="Arai W."/>
            <person name="Tsubouchi T."/>
            <person name="Morono Y."/>
            <person name="Uchiyama I."/>
            <person name="Ito T."/>
            <person name="Fujiyama A."/>
            <person name="Inagaki F."/>
            <person name="Takami H."/>
        </authorList>
    </citation>
    <scope>NUCLEOTIDE SEQUENCE</scope>
    <source>
        <strain evidence="1">Expedition CK06-06</strain>
    </source>
</reference>
<organism evidence="1">
    <name type="scientific">marine sediment metagenome</name>
    <dbReference type="NCBI Taxonomy" id="412755"/>
    <lineage>
        <taxon>unclassified sequences</taxon>
        <taxon>metagenomes</taxon>
        <taxon>ecological metagenomes</taxon>
    </lineage>
</organism>
<proteinExistence type="predicted"/>
<dbReference type="EMBL" id="BARU01003813">
    <property type="protein sequence ID" value="GAH27751.1"/>
    <property type="molecule type" value="Genomic_DNA"/>
</dbReference>
<sequence>SNVVVPRLDVDAVGGIAYYMITDYDGPILSIDPEADLIDGYDYNKIWLAGTEAAVSLILTDGTDSIAFTIPKVQYREIPEGDREGIQIYDITGQCNHDSGDDAVAIAVT</sequence>
<accession>X1E3A5</accession>
<evidence type="ECO:0000313" key="1">
    <source>
        <dbReference type="EMBL" id="GAH27751.1"/>
    </source>
</evidence>
<comment type="caution">
    <text evidence="1">The sequence shown here is derived from an EMBL/GenBank/DDBJ whole genome shotgun (WGS) entry which is preliminary data.</text>
</comment>
<protein>
    <submittedName>
        <fullName evidence="1">Uncharacterized protein</fullName>
    </submittedName>
</protein>